<accession>A0A7C9BDZ8</accession>
<organism evidence="1 2">
    <name type="scientific">Salmonirosea aquatica</name>
    <dbReference type="NCBI Taxonomy" id="2654236"/>
    <lineage>
        <taxon>Bacteria</taxon>
        <taxon>Pseudomonadati</taxon>
        <taxon>Bacteroidota</taxon>
        <taxon>Cytophagia</taxon>
        <taxon>Cytophagales</taxon>
        <taxon>Spirosomataceae</taxon>
        <taxon>Salmonirosea</taxon>
    </lineage>
</organism>
<comment type="caution">
    <text evidence="1">The sequence shown here is derived from an EMBL/GenBank/DDBJ whole genome shotgun (WGS) entry which is preliminary data.</text>
</comment>
<sequence length="76" mass="8814">MNTKAPIKISKACLVLFTHDLMVIKPITKTTENNRSEIKYERRSFKANEGIFESSIIQIRHIIAFENPFEGVNFMI</sequence>
<proteinExistence type="predicted"/>
<name>A0A7C9BDZ8_9BACT</name>
<reference evidence="1 2" key="1">
    <citation type="submission" date="2019-10" db="EMBL/GenBank/DDBJ databases">
        <title>Draft Genome Sequence of Cytophagaceae sp. SJW1-29.</title>
        <authorList>
            <person name="Choi A."/>
        </authorList>
    </citation>
    <scope>NUCLEOTIDE SEQUENCE [LARGE SCALE GENOMIC DNA]</scope>
    <source>
        <strain evidence="1 2">SJW1-29</strain>
    </source>
</reference>
<dbReference type="AlphaFoldDB" id="A0A7C9BDZ8"/>
<dbReference type="Proteomes" id="UP000479293">
    <property type="component" value="Unassembled WGS sequence"/>
</dbReference>
<dbReference type="RefSeq" id="WP_152757443.1">
    <property type="nucleotide sequence ID" value="NZ_WHLY01000002.1"/>
</dbReference>
<evidence type="ECO:0000313" key="1">
    <source>
        <dbReference type="EMBL" id="MPR32741.1"/>
    </source>
</evidence>
<protein>
    <submittedName>
        <fullName evidence="1">Uncharacterized protein</fullName>
    </submittedName>
</protein>
<keyword evidence="2" id="KW-1185">Reference proteome</keyword>
<dbReference type="EMBL" id="WHLY01000002">
    <property type="protein sequence ID" value="MPR32741.1"/>
    <property type="molecule type" value="Genomic_DNA"/>
</dbReference>
<evidence type="ECO:0000313" key="2">
    <source>
        <dbReference type="Proteomes" id="UP000479293"/>
    </source>
</evidence>
<gene>
    <name evidence="1" type="ORF">GBK04_05070</name>
</gene>